<dbReference type="Gene3D" id="3.40.50.200">
    <property type="entry name" value="Peptidase S8/S53 domain"/>
    <property type="match status" value="1"/>
</dbReference>
<evidence type="ECO:0000313" key="7">
    <source>
        <dbReference type="EMBL" id="MZP42968.1"/>
    </source>
</evidence>
<feature type="domain" description="Peptidase S8/S53" evidence="6">
    <location>
        <begin position="6"/>
        <end position="214"/>
    </location>
</feature>
<keyword evidence="8" id="KW-1185">Reference proteome</keyword>
<dbReference type="GO" id="GO:0004252">
    <property type="term" value="F:serine-type endopeptidase activity"/>
    <property type="evidence" value="ECO:0007669"/>
    <property type="project" value="UniProtKB-UniRule"/>
</dbReference>
<protein>
    <submittedName>
        <fullName evidence="7">S8 family serine peptidase</fullName>
    </submittedName>
</protein>
<evidence type="ECO:0000256" key="2">
    <source>
        <dbReference type="ARBA" id="ARBA00022670"/>
    </source>
</evidence>
<feature type="active site" description="Charge relay system" evidence="5">
    <location>
        <position position="51"/>
    </location>
</feature>
<sequence>MRDRPIRVGIIDSGVNEAHSHVGRIAGGVRIAVGVDGCLQPLTDYTDRLGHGTAIAGIIRAKLPAAELYAIKVFDDHLRTFPSVVAAGIGWAIDHDLDLINVSLGVADERYRSLFQAACDAAEAKGSLIVAAQSPRQERCWPASLANVFGVKAGDCSADEWRYHPEDVVPLSAHGYPRPLDVRQPRRNLRGNSFAAAHVTGFIGQILQRWPEADRDFVIRRLAIGSSRDNERLR</sequence>
<dbReference type="PROSITE" id="PS51892">
    <property type="entry name" value="SUBTILASE"/>
    <property type="match status" value="1"/>
</dbReference>
<reference evidence="7 8" key="1">
    <citation type="submission" date="2020-01" db="EMBL/GenBank/DDBJ databases">
        <title>Whole genome sequence of Heliobacterium gestii DSM 11169.</title>
        <authorList>
            <person name="Kyndt J.A."/>
            <person name="Meyer T.E."/>
        </authorList>
    </citation>
    <scope>NUCLEOTIDE SEQUENCE [LARGE SCALE GENOMIC DNA]</scope>
    <source>
        <strain evidence="7 8">DSM 11169</strain>
    </source>
</reference>
<dbReference type="Pfam" id="PF00082">
    <property type="entry name" value="Peptidase_S8"/>
    <property type="match status" value="1"/>
</dbReference>
<dbReference type="EMBL" id="WXEX01000005">
    <property type="protein sequence ID" value="MZP42968.1"/>
    <property type="molecule type" value="Genomic_DNA"/>
</dbReference>
<proteinExistence type="inferred from homology"/>
<evidence type="ECO:0000313" key="8">
    <source>
        <dbReference type="Proteomes" id="UP000471031"/>
    </source>
</evidence>
<evidence type="ECO:0000256" key="5">
    <source>
        <dbReference type="PROSITE-ProRule" id="PRU01240"/>
    </source>
</evidence>
<dbReference type="RefSeq" id="WP_161261534.1">
    <property type="nucleotide sequence ID" value="NZ_JAFBDC010000004.1"/>
</dbReference>
<dbReference type="InterPro" id="IPR015500">
    <property type="entry name" value="Peptidase_S8_subtilisin-rel"/>
</dbReference>
<dbReference type="OrthoDB" id="184152at2"/>
<evidence type="ECO:0000259" key="6">
    <source>
        <dbReference type="Pfam" id="PF00082"/>
    </source>
</evidence>
<comment type="similarity">
    <text evidence="1 5">Belongs to the peptidase S8 family.</text>
</comment>
<evidence type="ECO:0000256" key="1">
    <source>
        <dbReference type="ARBA" id="ARBA00011073"/>
    </source>
</evidence>
<dbReference type="SUPFAM" id="SSF52743">
    <property type="entry name" value="Subtilisin-like"/>
    <property type="match status" value="1"/>
</dbReference>
<dbReference type="AlphaFoldDB" id="A0A845L9S7"/>
<dbReference type="Proteomes" id="UP000471031">
    <property type="component" value="Unassembled WGS sequence"/>
</dbReference>
<organism evidence="7 8">
    <name type="scientific">Heliomicrobium gestii</name>
    <name type="common">Heliobacterium gestii</name>
    <dbReference type="NCBI Taxonomy" id="2699"/>
    <lineage>
        <taxon>Bacteria</taxon>
        <taxon>Bacillati</taxon>
        <taxon>Bacillota</taxon>
        <taxon>Clostridia</taxon>
        <taxon>Eubacteriales</taxon>
        <taxon>Heliobacteriaceae</taxon>
        <taxon>Heliomicrobium</taxon>
    </lineage>
</organism>
<dbReference type="GO" id="GO:0006508">
    <property type="term" value="P:proteolysis"/>
    <property type="evidence" value="ECO:0007669"/>
    <property type="project" value="UniProtKB-KW"/>
</dbReference>
<gene>
    <name evidence="7" type="ORF">GTO89_07965</name>
</gene>
<evidence type="ECO:0000256" key="3">
    <source>
        <dbReference type="ARBA" id="ARBA00022801"/>
    </source>
</evidence>
<evidence type="ECO:0000256" key="4">
    <source>
        <dbReference type="ARBA" id="ARBA00022825"/>
    </source>
</evidence>
<keyword evidence="4 5" id="KW-0720">Serine protease</keyword>
<keyword evidence="2 5" id="KW-0645">Protease</keyword>
<dbReference type="PRINTS" id="PR00723">
    <property type="entry name" value="SUBTILISIN"/>
</dbReference>
<feature type="active site" description="Charge relay system" evidence="5">
    <location>
        <position position="193"/>
    </location>
</feature>
<dbReference type="InterPro" id="IPR036852">
    <property type="entry name" value="Peptidase_S8/S53_dom_sf"/>
</dbReference>
<dbReference type="PANTHER" id="PTHR43806">
    <property type="entry name" value="PEPTIDASE S8"/>
    <property type="match status" value="1"/>
</dbReference>
<accession>A0A845L9S7</accession>
<name>A0A845L9S7_HELGE</name>
<dbReference type="InterPro" id="IPR050131">
    <property type="entry name" value="Peptidase_S8_subtilisin-like"/>
</dbReference>
<keyword evidence="3 5" id="KW-0378">Hydrolase</keyword>
<comment type="caution">
    <text evidence="7">The sequence shown here is derived from an EMBL/GenBank/DDBJ whole genome shotgun (WGS) entry which is preliminary data.</text>
</comment>
<dbReference type="PANTHER" id="PTHR43806:SF11">
    <property type="entry name" value="CEREVISIN-RELATED"/>
    <property type="match status" value="1"/>
</dbReference>
<dbReference type="InterPro" id="IPR000209">
    <property type="entry name" value="Peptidase_S8/S53_dom"/>
</dbReference>
<feature type="active site" description="Charge relay system" evidence="5">
    <location>
        <position position="12"/>
    </location>
</feature>